<organism evidence="2 3">
    <name type="scientific">Sulfurospirillum deleyianum (strain ATCC 51133 / DSM 6946 / 5175)</name>
    <dbReference type="NCBI Taxonomy" id="525898"/>
    <lineage>
        <taxon>Bacteria</taxon>
        <taxon>Pseudomonadati</taxon>
        <taxon>Campylobacterota</taxon>
        <taxon>Epsilonproteobacteria</taxon>
        <taxon>Campylobacterales</taxon>
        <taxon>Sulfurospirillaceae</taxon>
        <taxon>Sulfurospirillum</taxon>
    </lineage>
</organism>
<evidence type="ECO:0000313" key="2">
    <source>
        <dbReference type="EMBL" id="ACZ11164.1"/>
    </source>
</evidence>
<reference evidence="2 3" key="2">
    <citation type="journal article" date="2010" name="Stand. Genomic Sci.">
        <title>Complete genome sequence of Sulfurospirillum deleyianum type strain (5175).</title>
        <authorList>
            <person name="Sikorski J."/>
            <person name="Lapidus A."/>
            <person name="Copeland A."/>
            <person name="Glavina Del Rio T."/>
            <person name="Nolan M."/>
            <person name="Lucas S."/>
            <person name="Chen F."/>
            <person name="Tice H."/>
            <person name="Cheng J.F."/>
            <person name="Saunders E."/>
            <person name="Bruce D."/>
            <person name="Goodwin L."/>
            <person name="Pitluck S."/>
            <person name="Ovchinnikova G."/>
            <person name="Pati A."/>
            <person name="Ivanova N."/>
            <person name="Mavromatis K."/>
            <person name="Chen A."/>
            <person name="Palaniappan K."/>
            <person name="Chain P."/>
            <person name="Land M."/>
            <person name="Hauser L."/>
            <person name="Chang Y.J."/>
            <person name="Jeffries C.D."/>
            <person name="Brettin T."/>
            <person name="Detter J.C."/>
            <person name="Han C."/>
            <person name="Rohde M."/>
            <person name="Lang E."/>
            <person name="Spring S."/>
            <person name="Goker M."/>
            <person name="Bristow J."/>
            <person name="Eisen J.A."/>
            <person name="Markowitz V."/>
            <person name="Hugenholtz P."/>
            <person name="Kyrpides N.C."/>
            <person name="Klenk H.P."/>
        </authorList>
    </citation>
    <scope>NUCLEOTIDE SEQUENCE [LARGE SCALE GENOMIC DNA]</scope>
    <source>
        <strain evidence="3">ATCC 51133 / DSM 6946 / 5175</strain>
    </source>
</reference>
<dbReference type="RefSeq" id="WP_012855930.1">
    <property type="nucleotide sequence ID" value="NC_013512.1"/>
</dbReference>
<name>D1AZ26_SULD5</name>
<keyword evidence="1" id="KW-0732">Signal</keyword>
<dbReference type="STRING" id="525898.Sdel_0126"/>
<dbReference type="HOGENOM" id="CLU_171893_0_0_7"/>
<protein>
    <recommendedName>
        <fullName evidence="4">Cytochrome C</fullName>
    </recommendedName>
</protein>
<gene>
    <name evidence="2" type="ordered locus">Sdel_0126</name>
</gene>
<feature type="chain" id="PRO_5003020266" description="Cytochrome C" evidence="1">
    <location>
        <begin position="23"/>
        <end position="106"/>
    </location>
</feature>
<evidence type="ECO:0000313" key="3">
    <source>
        <dbReference type="Proteomes" id="UP000002222"/>
    </source>
</evidence>
<dbReference type="Proteomes" id="UP000002222">
    <property type="component" value="Chromosome"/>
</dbReference>
<evidence type="ECO:0000256" key="1">
    <source>
        <dbReference type="SAM" id="SignalP"/>
    </source>
</evidence>
<accession>D1AZ26</accession>
<reference evidence="3" key="1">
    <citation type="submission" date="2009-11" db="EMBL/GenBank/DDBJ databases">
        <title>The complete genome of Sulfurospirillum deleyianum DSM 6946.</title>
        <authorList>
            <consortium name="US DOE Joint Genome Institute (JGI-PGF)"/>
            <person name="Lucas S."/>
            <person name="Copeland A."/>
            <person name="Lapidus A."/>
            <person name="Glavina del Rio T."/>
            <person name="Dalin E."/>
            <person name="Tice H."/>
            <person name="Bruce D."/>
            <person name="Goodwin L."/>
            <person name="Pitluck S."/>
            <person name="Kyrpides N."/>
            <person name="Mavromatis K."/>
            <person name="Ivanova N."/>
            <person name="Ovchinnikova G."/>
            <person name="Munk A.C."/>
            <person name="Lu M."/>
            <person name="Brettin T."/>
            <person name="Detter J.C."/>
            <person name="Han C."/>
            <person name="Tapia R."/>
            <person name="Larimer F."/>
            <person name="Land M."/>
            <person name="Hauser L."/>
            <person name="Markowitz V."/>
            <person name="Cheng J.F."/>
            <person name="Hugenholtz P."/>
            <person name="Woyke T."/>
            <person name="Wu D."/>
            <person name="Aumann P."/>
            <person name="Schneider S."/>
            <person name="Lang E."/>
            <person name="Spring S."/>
            <person name="Klenk H.P."/>
            <person name="Eisen J.A."/>
        </authorList>
    </citation>
    <scope>NUCLEOTIDE SEQUENCE [LARGE SCALE GENOMIC DNA]</scope>
    <source>
        <strain evidence="3">ATCC 51133 / DSM 6946 / 5175</strain>
    </source>
</reference>
<keyword evidence="3" id="KW-1185">Reference proteome</keyword>
<feature type="signal peptide" evidence="1">
    <location>
        <begin position="1"/>
        <end position="22"/>
    </location>
</feature>
<sequence length="106" mass="11756" precursor="true">MKKLMYCLLMLTVLCALPSSLAASTLKGKVYYSKVLKPACGFNGNVMGKKHTMNEWKHFYQNNQLSLAIQVLCPHAPEISDPNDLLNLYHFLSSFASDSGNVPSCN</sequence>
<dbReference type="EMBL" id="CP001816">
    <property type="protein sequence ID" value="ACZ11164.1"/>
    <property type="molecule type" value="Genomic_DNA"/>
</dbReference>
<evidence type="ECO:0008006" key="4">
    <source>
        <dbReference type="Google" id="ProtNLM"/>
    </source>
</evidence>
<proteinExistence type="predicted"/>
<dbReference type="OrthoDB" id="5339915at2"/>
<dbReference type="AlphaFoldDB" id="D1AZ26"/>
<dbReference type="KEGG" id="sdl:Sdel_0126"/>